<dbReference type="Gene3D" id="2.40.40.20">
    <property type="match status" value="1"/>
</dbReference>
<evidence type="ECO:0000256" key="3">
    <source>
        <dbReference type="ARBA" id="ARBA00022692"/>
    </source>
</evidence>
<dbReference type="InterPro" id="IPR050250">
    <property type="entry name" value="Macrolide_Exporter_MacB"/>
</dbReference>
<comment type="caution">
    <text evidence="10">The sequence shown here is derived from an EMBL/GenBank/DDBJ whole genome shotgun (WGS) entry which is preliminary data.</text>
</comment>
<evidence type="ECO:0000313" key="11">
    <source>
        <dbReference type="EMBL" id="MCZ3371440.1"/>
    </source>
</evidence>
<keyword evidence="4 7" id="KW-1133">Transmembrane helix</keyword>
<feature type="transmembrane region" description="Helical" evidence="7">
    <location>
        <begin position="224"/>
        <end position="244"/>
    </location>
</feature>
<name>A0A9E5A0V5_9EURY</name>
<reference evidence="10" key="1">
    <citation type="submission" date="2022-12" db="EMBL/GenBank/DDBJ databases">
        <title>Reclassification of two methanogenic archaea species isolated from the Kolyma lowland permafrost.</title>
        <authorList>
            <person name="Trubitsyn V.E."/>
            <person name="Rivkina E.M."/>
            <person name="Shcherbakova V.A."/>
        </authorList>
    </citation>
    <scope>NUCLEOTIDE SEQUENCE</scope>
    <source>
        <strain evidence="10">M2</strain>
        <strain evidence="11">MK4</strain>
    </source>
</reference>
<keyword evidence="3 7" id="KW-0812">Transmembrane</keyword>
<feature type="transmembrane region" description="Helical" evidence="7">
    <location>
        <begin position="281"/>
        <end position="305"/>
    </location>
</feature>
<organism evidence="10 12">
    <name type="scientific">Methanobacterium veterum</name>
    <dbReference type="NCBI Taxonomy" id="408577"/>
    <lineage>
        <taxon>Archaea</taxon>
        <taxon>Methanobacteriati</taxon>
        <taxon>Methanobacteriota</taxon>
        <taxon>Methanomada group</taxon>
        <taxon>Methanobacteria</taxon>
        <taxon>Methanobacteriales</taxon>
        <taxon>Methanobacteriaceae</taxon>
        <taxon>Methanobacterium</taxon>
    </lineage>
</organism>
<feature type="domain" description="ABC3 transporter permease C-terminal" evidence="8">
    <location>
        <begin position="230"/>
        <end position="346"/>
    </location>
</feature>
<accession>A0A9E5A0V5</accession>
<keyword evidence="12" id="KW-1185">Reference proteome</keyword>
<feature type="domain" description="MacB-like periplasmic core" evidence="9">
    <location>
        <begin position="18"/>
        <end position="199"/>
    </location>
</feature>
<comment type="similarity">
    <text evidence="6">Belongs to the ABC-4 integral membrane protein family.</text>
</comment>
<keyword evidence="2" id="KW-1003">Cell membrane</keyword>
<evidence type="ECO:0000256" key="7">
    <source>
        <dbReference type="SAM" id="Phobius"/>
    </source>
</evidence>
<dbReference type="EMBL" id="JAPVER010000020">
    <property type="protein sequence ID" value="MCZ3365975.1"/>
    <property type="molecule type" value="Genomic_DNA"/>
</dbReference>
<dbReference type="Proteomes" id="UP001074446">
    <property type="component" value="Unassembled WGS sequence"/>
</dbReference>
<dbReference type="InterPro" id="IPR003838">
    <property type="entry name" value="ABC3_permease_C"/>
</dbReference>
<dbReference type="PANTHER" id="PTHR30572">
    <property type="entry name" value="MEMBRANE COMPONENT OF TRANSPORTER-RELATED"/>
    <property type="match status" value="1"/>
</dbReference>
<dbReference type="EMBL" id="JAPVES010000024">
    <property type="protein sequence ID" value="MCZ3371440.1"/>
    <property type="molecule type" value="Genomic_DNA"/>
</dbReference>
<evidence type="ECO:0000256" key="4">
    <source>
        <dbReference type="ARBA" id="ARBA00022989"/>
    </source>
</evidence>
<dbReference type="RefSeq" id="WP_048082291.1">
    <property type="nucleotide sequence ID" value="NZ_JAPVER010000020.1"/>
</dbReference>
<dbReference type="InterPro" id="IPR025857">
    <property type="entry name" value="MacB_PCD"/>
</dbReference>
<dbReference type="Proteomes" id="UP001068021">
    <property type="component" value="Unassembled WGS sequence"/>
</dbReference>
<sequence>MNLYKLAFNNILRKKLRSSLTMLGIIIGAATILILMGTTAGLASAVKDQTSEYMYDVIIAPASSSGSYLLDSQTVSKVDKLSNIYDLQEVTVFSEDINGKTVTIGGTNDWKKVKIKSGTPGVVINHAVADKLGLGIGDKIKVKNQELTITGISNEEQVDEDVMGIYVNQHLAKQMAGNKVRAIYARTNGDPKTVANDVEKQVKGVNVETKSEKVAKVQEWSNKALLFMGMIAGIALVVGIISVVNTMMMSVMERTRELGVLKAIGFTNWDLKGSILFESGLLGFSGSVIGIIIGIAGIILVAKMLNFTTYIPEMMPLWLIGSVIIGSTILSILAGLYPAVRASKLNVVEALRHE</sequence>
<dbReference type="GO" id="GO:0005886">
    <property type="term" value="C:plasma membrane"/>
    <property type="evidence" value="ECO:0007669"/>
    <property type="project" value="UniProtKB-SubCell"/>
</dbReference>
<evidence type="ECO:0000313" key="10">
    <source>
        <dbReference type="EMBL" id="MCZ3365975.1"/>
    </source>
</evidence>
<dbReference type="Pfam" id="PF12704">
    <property type="entry name" value="MacB_PCD"/>
    <property type="match status" value="1"/>
</dbReference>
<evidence type="ECO:0000256" key="2">
    <source>
        <dbReference type="ARBA" id="ARBA00022475"/>
    </source>
</evidence>
<gene>
    <name evidence="11" type="ORF">O3H35_02200</name>
    <name evidence="10" type="ORF">O3H54_08780</name>
</gene>
<evidence type="ECO:0000313" key="12">
    <source>
        <dbReference type="Proteomes" id="UP001068021"/>
    </source>
</evidence>
<keyword evidence="5 7" id="KW-0472">Membrane</keyword>
<proteinExistence type="inferred from homology"/>
<dbReference type="PANTHER" id="PTHR30572:SF4">
    <property type="entry name" value="ABC TRANSPORTER PERMEASE YTRF"/>
    <property type="match status" value="1"/>
</dbReference>
<protein>
    <submittedName>
        <fullName evidence="10">ABC transporter permease</fullName>
    </submittedName>
</protein>
<evidence type="ECO:0000256" key="6">
    <source>
        <dbReference type="ARBA" id="ARBA00038076"/>
    </source>
</evidence>
<feature type="transmembrane region" description="Helical" evidence="7">
    <location>
        <begin position="317"/>
        <end position="337"/>
    </location>
</feature>
<evidence type="ECO:0000256" key="1">
    <source>
        <dbReference type="ARBA" id="ARBA00004651"/>
    </source>
</evidence>
<dbReference type="Pfam" id="PF02687">
    <property type="entry name" value="FtsX"/>
    <property type="match status" value="1"/>
</dbReference>
<evidence type="ECO:0000259" key="9">
    <source>
        <dbReference type="Pfam" id="PF12704"/>
    </source>
</evidence>
<dbReference type="AlphaFoldDB" id="A0A9E5A0V5"/>
<evidence type="ECO:0000259" key="8">
    <source>
        <dbReference type="Pfam" id="PF02687"/>
    </source>
</evidence>
<feature type="transmembrane region" description="Helical" evidence="7">
    <location>
        <begin position="20"/>
        <end position="41"/>
    </location>
</feature>
<evidence type="ECO:0000256" key="5">
    <source>
        <dbReference type="ARBA" id="ARBA00023136"/>
    </source>
</evidence>
<comment type="subcellular location">
    <subcellularLocation>
        <location evidence="1">Cell membrane</location>
        <topology evidence="1">Multi-pass membrane protein</topology>
    </subcellularLocation>
</comment>
<dbReference type="GO" id="GO:0022857">
    <property type="term" value="F:transmembrane transporter activity"/>
    <property type="evidence" value="ECO:0007669"/>
    <property type="project" value="TreeGrafter"/>
</dbReference>